<dbReference type="InterPro" id="IPR035907">
    <property type="entry name" value="Hppk_sf"/>
</dbReference>
<dbReference type="PANTHER" id="PTHR43071">
    <property type="entry name" value="2-AMINO-4-HYDROXY-6-HYDROXYMETHYLDIHYDROPTERIDINE PYROPHOSPHOKINASE"/>
    <property type="match status" value="1"/>
</dbReference>
<dbReference type="GO" id="GO:0016301">
    <property type="term" value="F:kinase activity"/>
    <property type="evidence" value="ECO:0007669"/>
    <property type="project" value="UniProtKB-KW"/>
</dbReference>
<keyword evidence="7" id="KW-0289">Folate biosynthesis</keyword>
<proteinExistence type="predicted"/>
<keyword evidence="5 9" id="KW-0418">Kinase</keyword>
<organism evidence="9 10">
    <name type="scientific">Cladophialophora carrionii</name>
    <dbReference type="NCBI Taxonomy" id="86049"/>
    <lineage>
        <taxon>Eukaryota</taxon>
        <taxon>Fungi</taxon>
        <taxon>Dikarya</taxon>
        <taxon>Ascomycota</taxon>
        <taxon>Pezizomycotina</taxon>
        <taxon>Eurotiomycetes</taxon>
        <taxon>Chaetothyriomycetidae</taxon>
        <taxon>Chaetothyriales</taxon>
        <taxon>Herpotrichiellaceae</taxon>
        <taxon>Cladophialophora</taxon>
    </lineage>
</organism>
<keyword evidence="4" id="KW-0547">Nucleotide-binding</keyword>
<keyword evidence="3" id="KW-0808">Transferase</keyword>
<dbReference type="OrthoDB" id="615426at2759"/>
<dbReference type="GO" id="GO:0046656">
    <property type="term" value="P:folic acid biosynthetic process"/>
    <property type="evidence" value="ECO:0007669"/>
    <property type="project" value="UniProtKB-KW"/>
</dbReference>
<name>A0A1C1CRC6_9EURO</name>
<evidence type="ECO:0000256" key="3">
    <source>
        <dbReference type="ARBA" id="ARBA00022679"/>
    </source>
</evidence>
<evidence type="ECO:0000256" key="5">
    <source>
        <dbReference type="ARBA" id="ARBA00022777"/>
    </source>
</evidence>
<keyword evidence="6" id="KW-0067">ATP-binding</keyword>
<sequence length="173" mass="19725">MKASLPGPDGLNRAVIAFGSNLGDRVANIEAALSRMREPNLRIIKLSALYETKPMYYDDQDPFLNGVCQVETTLEPLPLLDMLQSIENELGRKRTIEKGPRTIDLDIVLYNQDYIKHPRLHIPHISMLERDFVLRPLAEYVKPKLPVSELTCSGFYPTSIYRQTSLRTVRIGQ</sequence>
<feature type="domain" description="7,8-dihydro-6-hydroxymethylpterin-pyrophosphokinase" evidence="8">
    <location>
        <begin position="15"/>
        <end position="140"/>
    </location>
</feature>
<dbReference type="InterPro" id="IPR000550">
    <property type="entry name" value="Hppk"/>
</dbReference>
<dbReference type="AlphaFoldDB" id="A0A1C1CRC6"/>
<dbReference type="Proteomes" id="UP000094526">
    <property type="component" value="Unassembled WGS sequence"/>
</dbReference>
<keyword evidence="10" id="KW-1185">Reference proteome</keyword>
<comment type="caution">
    <text evidence="9">The sequence shown here is derived from an EMBL/GenBank/DDBJ whole genome shotgun (WGS) entry which is preliminary data.</text>
</comment>
<dbReference type="EC" id="2.7.6.3" evidence="2"/>
<dbReference type="EMBL" id="LGRB01000009">
    <property type="protein sequence ID" value="OCT51060.1"/>
    <property type="molecule type" value="Genomic_DNA"/>
</dbReference>
<dbReference type="GO" id="GO:0005524">
    <property type="term" value="F:ATP binding"/>
    <property type="evidence" value="ECO:0007669"/>
    <property type="project" value="UniProtKB-KW"/>
</dbReference>
<evidence type="ECO:0000256" key="2">
    <source>
        <dbReference type="ARBA" id="ARBA00013253"/>
    </source>
</evidence>
<gene>
    <name evidence="9" type="primary">folK</name>
    <name evidence="9" type="ORF">CLCR_09199</name>
</gene>
<evidence type="ECO:0000256" key="6">
    <source>
        <dbReference type="ARBA" id="ARBA00022840"/>
    </source>
</evidence>
<dbReference type="Pfam" id="PF01288">
    <property type="entry name" value="HPPK"/>
    <property type="match status" value="1"/>
</dbReference>
<evidence type="ECO:0000313" key="9">
    <source>
        <dbReference type="EMBL" id="OCT51060.1"/>
    </source>
</evidence>
<dbReference type="UniPathway" id="UPA00077">
    <property type="reaction ID" value="UER00155"/>
</dbReference>
<evidence type="ECO:0000256" key="1">
    <source>
        <dbReference type="ARBA" id="ARBA00005051"/>
    </source>
</evidence>
<evidence type="ECO:0000313" key="10">
    <source>
        <dbReference type="Proteomes" id="UP000094526"/>
    </source>
</evidence>
<comment type="pathway">
    <text evidence="1">Cofactor biosynthesis; tetrahydrofolate biosynthesis; 2-amino-4-hydroxy-6-hydroxymethyl-7,8-dihydropteridine diphosphate from 7,8-dihydroneopterin triphosphate: step 4/4.</text>
</comment>
<reference evidence="10" key="1">
    <citation type="submission" date="2015-07" db="EMBL/GenBank/DDBJ databases">
        <authorList>
            <person name="Teixeira M.M."/>
            <person name="Souza R.C."/>
            <person name="Almeida L.G."/>
            <person name="Vicente V.A."/>
            <person name="de Hoog S."/>
            <person name="Bocca A.L."/>
            <person name="de Almeida S.R."/>
            <person name="Vasconcelos A.T."/>
            <person name="Felipe M.S."/>
        </authorList>
    </citation>
    <scope>NUCLEOTIDE SEQUENCE [LARGE SCALE GENOMIC DNA]</scope>
    <source>
        <strain evidence="10">KSF</strain>
    </source>
</reference>
<protein>
    <recommendedName>
        <fullName evidence="2">2-amino-4-hydroxy-6-hydroxymethyldihydropteridine diphosphokinase</fullName>
        <ecNumber evidence="2">2.7.6.3</ecNumber>
    </recommendedName>
</protein>
<dbReference type="VEuPathDB" id="FungiDB:G647_09695"/>
<evidence type="ECO:0000256" key="7">
    <source>
        <dbReference type="ARBA" id="ARBA00022909"/>
    </source>
</evidence>
<accession>A0A1C1CRC6</accession>
<dbReference type="SUPFAM" id="SSF55083">
    <property type="entry name" value="6-hydroxymethyl-7,8-dihydropterin pyrophosphokinase, HPPK"/>
    <property type="match status" value="1"/>
</dbReference>
<evidence type="ECO:0000256" key="4">
    <source>
        <dbReference type="ARBA" id="ARBA00022741"/>
    </source>
</evidence>
<dbReference type="VEuPathDB" id="FungiDB:CLCR_09199"/>
<dbReference type="Gene3D" id="3.30.70.560">
    <property type="entry name" value="7,8-Dihydro-6-hydroxymethylpterin-pyrophosphokinase HPPK"/>
    <property type="match status" value="1"/>
</dbReference>
<dbReference type="PANTHER" id="PTHR43071:SF1">
    <property type="entry name" value="2-AMINO-4-HYDROXY-6-HYDROXYMETHYLDIHYDROPTERIDINE PYROPHOSPHOKINASE"/>
    <property type="match status" value="1"/>
</dbReference>
<evidence type="ECO:0000259" key="8">
    <source>
        <dbReference type="Pfam" id="PF01288"/>
    </source>
</evidence>
<dbReference type="GO" id="GO:0003848">
    <property type="term" value="F:2-amino-4-hydroxy-6-hydroxymethyldihydropteridine diphosphokinase activity"/>
    <property type="evidence" value="ECO:0007669"/>
    <property type="project" value="UniProtKB-EC"/>
</dbReference>
<dbReference type="CDD" id="cd00483">
    <property type="entry name" value="HPPK"/>
    <property type="match status" value="1"/>
</dbReference>
<dbReference type="GO" id="GO:0046654">
    <property type="term" value="P:tetrahydrofolate biosynthetic process"/>
    <property type="evidence" value="ECO:0007669"/>
    <property type="project" value="UniProtKB-UniPathway"/>
</dbReference>
<dbReference type="STRING" id="86049.A0A1C1CRC6"/>
<dbReference type="NCBIfam" id="TIGR01498">
    <property type="entry name" value="folK"/>
    <property type="match status" value="1"/>
</dbReference>